<evidence type="ECO:0000256" key="6">
    <source>
        <dbReference type="ARBA" id="ARBA00034908"/>
    </source>
</evidence>
<evidence type="ECO:0000256" key="7">
    <source>
        <dbReference type="ARBA" id="ARBA00049041"/>
    </source>
</evidence>
<evidence type="ECO:0000256" key="3">
    <source>
        <dbReference type="ARBA" id="ARBA00022801"/>
    </source>
</evidence>
<dbReference type="GO" id="GO:0004177">
    <property type="term" value="F:aminopeptidase activity"/>
    <property type="evidence" value="ECO:0007669"/>
    <property type="project" value="UniProtKB-KW"/>
</dbReference>
<keyword evidence="9" id="KW-1185">Reference proteome</keyword>
<dbReference type="Pfam" id="PF21646">
    <property type="entry name" value="ACTMAP-like_C"/>
    <property type="match status" value="1"/>
</dbReference>
<organism evidence="8 9">
    <name type="scientific">Pristionchus mayeri</name>
    <dbReference type="NCBI Taxonomy" id="1317129"/>
    <lineage>
        <taxon>Eukaryota</taxon>
        <taxon>Metazoa</taxon>
        <taxon>Ecdysozoa</taxon>
        <taxon>Nematoda</taxon>
        <taxon>Chromadorea</taxon>
        <taxon>Rhabditida</taxon>
        <taxon>Rhabditina</taxon>
        <taxon>Diplogasteromorpha</taxon>
        <taxon>Diplogasteroidea</taxon>
        <taxon>Neodiplogasteridae</taxon>
        <taxon>Pristionchus</taxon>
    </lineage>
</organism>
<gene>
    <name evidence="8" type="ORF">PMAYCL1PPCAC_29501</name>
</gene>
<evidence type="ECO:0000313" key="8">
    <source>
        <dbReference type="EMBL" id="GMR59306.1"/>
    </source>
</evidence>
<reference evidence="9" key="1">
    <citation type="submission" date="2022-10" db="EMBL/GenBank/DDBJ databases">
        <title>Genome assembly of Pristionchus species.</title>
        <authorList>
            <person name="Yoshida K."/>
            <person name="Sommer R.J."/>
        </authorList>
    </citation>
    <scope>NUCLEOTIDE SEQUENCE [LARGE SCALE GENOMIC DNA]</scope>
    <source>
        <strain evidence="9">RS5460</strain>
    </source>
</reference>
<comment type="similarity">
    <text evidence="4">Belongs to the ACTMAP family.</text>
</comment>
<sequence>DLSPLVAGRIEQARRKFSAISGDDSILPRSFIHLLPIVPISQSGPQCGLVALCMGLRYLTGEDIAVSHLLRQAVDCGFTKQGEMFDAADLLSLSTHSSISSTLITPFPSPATVVKWILDRSLLLIPYDCDRNHEPSLRKGVAAHWALIVGVLVITAEPGDLIPFTTHPQSILYHLSPERLYVLAYHGKSKHLGVWSYSDVISSNEQMSELGETRKEGEFIVKDPSLGGLRHKSILIS</sequence>
<comment type="catalytic activity">
    <reaction evidence="7">
        <text>N-terminal N(alpha)-acetyl-L-cysteinyl-L-aspartyl-[protein] + H2O = N-terminal L-aspartyl-[protein] + N-acetyl-L-cysteine</text>
        <dbReference type="Rhea" id="RHEA:74579"/>
        <dbReference type="Rhea" id="RHEA-COMP:12669"/>
        <dbReference type="Rhea" id="RHEA-COMP:18395"/>
        <dbReference type="ChEBI" id="CHEBI:15377"/>
        <dbReference type="ChEBI" id="CHEBI:64720"/>
        <dbReference type="ChEBI" id="CHEBI:78236"/>
        <dbReference type="ChEBI" id="CHEBI:193599"/>
    </reaction>
    <physiologicalReaction direction="left-to-right" evidence="7">
        <dbReference type="Rhea" id="RHEA:74580"/>
    </physiologicalReaction>
</comment>
<dbReference type="PANTHER" id="PTHR28631:SF1">
    <property type="entry name" value="ACTIN MATURATION PROTEASE"/>
    <property type="match status" value="1"/>
</dbReference>
<evidence type="ECO:0000256" key="2">
    <source>
        <dbReference type="ARBA" id="ARBA00022670"/>
    </source>
</evidence>
<name>A0AAN5DA85_9BILA</name>
<proteinExistence type="inferred from homology"/>
<dbReference type="GO" id="GO:0006508">
    <property type="term" value="P:proteolysis"/>
    <property type="evidence" value="ECO:0007669"/>
    <property type="project" value="UniProtKB-KW"/>
</dbReference>
<evidence type="ECO:0000256" key="1">
    <source>
        <dbReference type="ARBA" id="ARBA00022438"/>
    </source>
</evidence>
<feature type="non-terminal residue" evidence="8">
    <location>
        <position position="1"/>
    </location>
</feature>
<dbReference type="PANTHER" id="PTHR28631">
    <property type="entry name" value="UPF0692 PROTEIN C19ORF54"/>
    <property type="match status" value="1"/>
</dbReference>
<evidence type="ECO:0000256" key="5">
    <source>
        <dbReference type="ARBA" id="ARBA00034848"/>
    </source>
</evidence>
<keyword evidence="1" id="KW-0031">Aminopeptidase</keyword>
<comment type="caution">
    <text evidence="8">The sequence shown here is derived from an EMBL/GenBank/DDBJ whole genome shotgun (WGS) entry which is preliminary data.</text>
</comment>
<protein>
    <recommendedName>
        <fullName evidence="5">Actin maturation protease</fullName>
    </recommendedName>
    <alternativeName>
        <fullName evidence="6">Actin aminopeptidase ACTMAP</fullName>
    </alternativeName>
</protein>
<evidence type="ECO:0000256" key="4">
    <source>
        <dbReference type="ARBA" id="ARBA00034725"/>
    </source>
</evidence>
<feature type="non-terminal residue" evidence="8">
    <location>
        <position position="237"/>
    </location>
</feature>
<dbReference type="Proteomes" id="UP001328107">
    <property type="component" value="Unassembled WGS sequence"/>
</dbReference>
<accession>A0AAN5DA85</accession>
<keyword evidence="2" id="KW-0645">Protease</keyword>
<dbReference type="InterPro" id="IPR040043">
    <property type="entry name" value="ACTMAP"/>
</dbReference>
<dbReference type="AlphaFoldDB" id="A0AAN5DA85"/>
<keyword evidence="3" id="KW-0378">Hydrolase</keyword>
<dbReference type="EMBL" id="BTRK01000006">
    <property type="protein sequence ID" value="GMR59306.1"/>
    <property type="molecule type" value="Genomic_DNA"/>
</dbReference>
<evidence type="ECO:0000313" key="9">
    <source>
        <dbReference type="Proteomes" id="UP001328107"/>
    </source>
</evidence>